<feature type="transmembrane region" description="Helical" evidence="1">
    <location>
        <begin position="360"/>
        <end position="378"/>
    </location>
</feature>
<evidence type="ECO:0000313" key="2">
    <source>
        <dbReference type="EMBL" id="RUS75904.1"/>
    </source>
</evidence>
<sequence length="451" mass="50686">MNTSPPVYDVTSAELKVRPWRPLSPASLSGLMRMFEVLWVGAISVGLVSLTGNSQSQTQDLGCAACTGRQILNRTGHVSCALTATCNVHFYCSLVWNLHLCCGACQTFWTNDNIVRLQFRVRQVFSDNYSVKLCCSVICIFLAIENTQIYYTVYNTLSSNSNNIHFYCTVCHACLAKYDFQLFFTIYRAFLTNYDVIHLYWTVCQAFSDNCNINPGYFTVCLAYSANSDVHLYCSMISVLVQDHFPRHSGDSQFCEFQILYTWVFSGWFRLYPIIYVAGLHLCCSSCIQTTSVIVDSEFSFYVTNGSRIIFFIIGAIMCHPKEQISTSLGRSTAGELASYILTRCLYLDPNGNFFIMNDGTPTIFFIIGAIICHLRVLTRNSRGRGMTNGLTMSGGITNILQLQRNCRVLIAHCGVLVSELNQRVAARSQNQVMICVAHTGFMSDDVHRIC</sequence>
<comment type="caution">
    <text evidence="2">The sequence shown here is derived from an EMBL/GenBank/DDBJ whole genome shotgun (WGS) entry which is preliminary data.</text>
</comment>
<keyword evidence="1" id="KW-0472">Membrane</keyword>
<dbReference type="Proteomes" id="UP000271974">
    <property type="component" value="Unassembled WGS sequence"/>
</dbReference>
<dbReference type="AlphaFoldDB" id="A0A3S0ZER4"/>
<keyword evidence="1" id="KW-0812">Transmembrane</keyword>
<name>A0A3S0ZER4_ELYCH</name>
<proteinExistence type="predicted"/>
<accession>A0A3S0ZER4</accession>
<reference evidence="2 3" key="1">
    <citation type="submission" date="2019-01" db="EMBL/GenBank/DDBJ databases">
        <title>A draft genome assembly of the solar-powered sea slug Elysia chlorotica.</title>
        <authorList>
            <person name="Cai H."/>
            <person name="Li Q."/>
            <person name="Fang X."/>
            <person name="Li J."/>
            <person name="Curtis N.E."/>
            <person name="Altenburger A."/>
            <person name="Shibata T."/>
            <person name="Feng M."/>
            <person name="Maeda T."/>
            <person name="Schwartz J.A."/>
            <person name="Shigenobu S."/>
            <person name="Lundholm N."/>
            <person name="Nishiyama T."/>
            <person name="Yang H."/>
            <person name="Hasebe M."/>
            <person name="Li S."/>
            <person name="Pierce S.K."/>
            <person name="Wang J."/>
        </authorList>
    </citation>
    <scope>NUCLEOTIDE SEQUENCE [LARGE SCALE GENOMIC DNA]</scope>
    <source>
        <strain evidence="2">EC2010</strain>
        <tissue evidence="2">Whole organism of an adult</tissue>
    </source>
</reference>
<gene>
    <name evidence="2" type="ORF">EGW08_016337</name>
</gene>
<evidence type="ECO:0000313" key="3">
    <source>
        <dbReference type="Proteomes" id="UP000271974"/>
    </source>
</evidence>
<evidence type="ECO:0000256" key="1">
    <source>
        <dbReference type="SAM" id="Phobius"/>
    </source>
</evidence>
<protein>
    <submittedName>
        <fullName evidence="2">Uncharacterized protein</fullName>
    </submittedName>
</protein>
<dbReference type="EMBL" id="RQTK01000702">
    <property type="protein sequence ID" value="RUS75904.1"/>
    <property type="molecule type" value="Genomic_DNA"/>
</dbReference>
<keyword evidence="3" id="KW-1185">Reference proteome</keyword>
<organism evidence="2 3">
    <name type="scientific">Elysia chlorotica</name>
    <name type="common">Eastern emerald elysia</name>
    <name type="synonym">Sea slug</name>
    <dbReference type="NCBI Taxonomy" id="188477"/>
    <lineage>
        <taxon>Eukaryota</taxon>
        <taxon>Metazoa</taxon>
        <taxon>Spiralia</taxon>
        <taxon>Lophotrochozoa</taxon>
        <taxon>Mollusca</taxon>
        <taxon>Gastropoda</taxon>
        <taxon>Heterobranchia</taxon>
        <taxon>Euthyneura</taxon>
        <taxon>Panpulmonata</taxon>
        <taxon>Sacoglossa</taxon>
        <taxon>Placobranchoidea</taxon>
        <taxon>Plakobranchidae</taxon>
        <taxon>Elysia</taxon>
    </lineage>
</organism>
<keyword evidence="1" id="KW-1133">Transmembrane helix</keyword>